<proteinExistence type="inferred from homology"/>
<comment type="similarity">
    <text evidence="1 7">Belongs to the nitroreductase family.</text>
</comment>
<feature type="binding site" description="in other chain" evidence="8">
    <location>
        <begin position="133"/>
        <end position="135"/>
    </location>
    <ligand>
        <name>FMN</name>
        <dbReference type="ChEBI" id="CHEBI:58210"/>
        <note>ligand shared between dimeric partners</note>
    </ligand>
</feature>
<feature type="domain" description="Nitroreductase" evidence="9">
    <location>
        <begin position="18"/>
        <end position="163"/>
    </location>
</feature>
<dbReference type="InterPro" id="IPR000415">
    <property type="entry name" value="Nitroreductase-like"/>
</dbReference>
<dbReference type="EC" id="1.-.-.-" evidence="7"/>
<comment type="cofactor">
    <cofactor evidence="8">
        <name>FMN</name>
        <dbReference type="ChEBI" id="CHEBI:58210"/>
    </cofactor>
    <text evidence="8">Binds 1 FMN per subunit.</text>
</comment>
<evidence type="ECO:0000256" key="2">
    <source>
        <dbReference type="ARBA" id="ARBA00022630"/>
    </source>
</evidence>
<comment type="caution">
    <text evidence="10">The sequence shown here is derived from an EMBL/GenBank/DDBJ whole genome shotgun (WGS) entry which is preliminary data.</text>
</comment>
<accession>A0A2A5WFZ7</accession>
<evidence type="ECO:0000313" key="11">
    <source>
        <dbReference type="Proteomes" id="UP000219329"/>
    </source>
</evidence>
<evidence type="ECO:0000313" key="10">
    <source>
        <dbReference type="EMBL" id="PDH35465.1"/>
    </source>
</evidence>
<dbReference type="PANTHER" id="PTHR43821:SF1">
    <property type="entry name" value="NAD(P)H NITROREDUCTASE YDJA-RELATED"/>
    <property type="match status" value="1"/>
</dbReference>
<dbReference type="CDD" id="cd02135">
    <property type="entry name" value="YdjA-like"/>
    <property type="match status" value="1"/>
</dbReference>
<feature type="binding site" evidence="8">
    <location>
        <position position="39"/>
    </location>
    <ligand>
        <name>FMN</name>
        <dbReference type="ChEBI" id="CHEBI:58210"/>
        <note>ligand shared between dimeric partners</note>
    </ligand>
</feature>
<feature type="binding site" evidence="8">
    <location>
        <position position="35"/>
    </location>
    <ligand>
        <name>FMN</name>
        <dbReference type="ChEBI" id="CHEBI:58210"/>
        <note>ligand shared between dimeric partners</note>
    </ligand>
</feature>
<dbReference type="Pfam" id="PF00881">
    <property type="entry name" value="Nitroreductase"/>
    <property type="match status" value="1"/>
</dbReference>
<dbReference type="InterPro" id="IPR026021">
    <property type="entry name" value="YdjA-like"/>
</dbReference>
<dbReference type="InterPro" id="IPR029479">
    <property type="entry name" value="Nitroreductase"/>
</dbReference>
<evidence type="ECO:0000256" key="1">
    <source>
        <dbReference type="ARBA" id="ARBA00007118"/>
    </source>
</evidence>
<dbReference type="EMBL" id="NTJZ01000001">
    <property type="protein sequence ID" value="PDH35465.1"/>
    <property type="molecule type" value="Genomic_DNA"/>
</dbReference>
<feature type="binding site" description="in other chain" evidence="8">
    <location>
        <begin position="10"/>
        <end position="12"/>
    </location>
    <ligand>
        <name>FMN</name>
        <dbReference type="ChEBI" id="CHEBI:58210"/>
        <note>ligand shared between dimeric partners</note>
    </ligand>
</feature>
<evidence type="ECO:0000256" key="7">
    <source>
        <dbReference type="PIRNR" id="PIRNR000232"/>
    </source>
</evidence>
<organism evidence="10 11">
    <name type="scientific">OM182 bacterium MED-G28</name>
    <dbReference type="NCBI Taxonomy" id="1986256"/>
    <lineage>
        <taxon>Bacteria</taxon>
        <taxon>Pseudomonadati</taxon>
        <taxon>Pseudomonadota</taxon>
        <taxon>Gammaproteobacteria</taxon>
        <taxon>OMG group</taxon>
        <taxon>OM182 clade</taxon>
    </lineage>
</organism>
<gene>
    <name evidence="10" type="ORF">CNF02_01800</name>
</gene>
<dbReference type="Proteomes" id="UP000219329">
    <property type="component" value="Unassembled WGS sequence"/>
</dbReference>
<evidence type="ECO:0000256" key="4">
    <source>
        <dbReference type="ARBA" id="ARBA00022857"/>
    </source>
</evidence>
<reference evidence="10 11" key="1">
    <citation type="submission" date="2017-08" db="EMBL/GenBank/DDBJ databases">
        <title>Fine stratification of microbial communities through a metagenomic profile of the photic zone.</title>
        <authorList>
            <person name="Haro-Moreno J.M."/>
            <person name="Lopez-Perez M."/>
            <person name="De La Torre J."/>
            <person name="Picazo A."/>
            <person name="Camacho A."/>
            <person name="Rodriguez-Valera F."/>
        </authorList>
    </citation>
    <scope>NUCLEOTIDE SEQUENCE [LARGE SCALE GENOMIC DNA]</scope>
    <source>
        <strain evidence="10">MED-G28</strain>
    </source>
</reference>
<name>A0A2A5WFZ7_9GAMM</name>
<keyword evidence="6 7" id="KW-0520">NAD</keyword>
<dbReference type="InterPro" id="IPR052530">
    <property type="entry name" value="NAD(P)H_nitroreductase"/>
</dbReference>
<keyword evidence="3 7" id="KW-0288">FMN</keyword>
<evidence type="ECO:0000259" key="9">
    <source>
        <dbReference type="Pfam" id="PF00881"/>
    </source>
</evidence>
<evidence type="ECO:0000256" key="8">
    <source>
        <dbReference type="PIRSR" id="PIRSR000232-1"/>
    </source>
</evidence>
<keyword evidence="4 7" id="KW-0521">NADP</keyword>
<evidence type="ECO:0000256" key="3">
    <source>
        <dbReference type="ARBA" id="ARBA00022643"/>
    </source>
</evidence>
<dbReference type="SUPFAM" id="SSF55469">
    <property type="entry name" value="FMN-dependent nitroreductase-like"/>
    <property type="match status" value="1"/>
</dbReference>
<dbReference type="PANTHER" id="PTHR43821">
    <property type="entry name" value="NAD(P)H NITROREDUCTASE YDJA-RELATED"/>
    <property type="match status" value="1"/>
</dbReference>
<keyword evidence="2 7" id="KW-0285">Flavoprotein</keyword>
<evidence type="ECO:0000256" key="6">
    <source>
        <dbReference type="ARBA" id="ARBA00023027"/>
    </source>
</evidence>
<dbReference type="GO" id="GO:0016491">
    <property type="term" value="F:oxidoreductase activity"/>
    <property type="evidence" value="ECO:0007669"/>
    <property type="project" value="UniProtKB-UniRule"/>
</dbReference>
<evidence type="ECO:0000256" key="5">
    <source>
        <dbReference type="ARBA" id="ARBA00023002"/>
    </source>
</evidence>
<protein>
    <recommendedName>
        <fullName evidence="7">Putative NAD(P)H nitroreductase</fullName>
        <ecNumber evidence="7">1.-.-.-</ecNumber>
    </recommendedName>
</protein>
<dbReference type="PIRSF" id="PIRSF000232">
    <property type="entry name" value="YdjA"/>
    <property type="match status" value="1"/>
</dbReference>
<sequence>MKALDALHTRISVPRLGEPLPDEEIIKNIYRAAFRAADHGLLRPWRFLVVKGSSREKLGELFLKAALENEPAIPVEKQNNIRQKPLRAPLILITISSYKDHPKVPEFEQDLSAGAANQNMLIAAHAQGIGAMWRTGSMAYASVVKNGLGLKEKEKIIGFLYLGSIQGPLKNLAEPDIDEYFKEW</sequence>
<keyword evidence="5 7" id="KW-0560">Oxidoreductase</keyword>
<dbReference type="Gene3D" id="3.40.109.10">
    <property type="entry name" value="NADH Oxidase"/>
    <property type="match status" value="1"/>
</dbReference>
<dbReference type="AlphaFoldDB" id="A0A2A5WFZ7"/>